<name>A0ABQ3I996_9BACT</name>
<dbReference type="InterPro" id="IPR016024">
    <property type="entry name" value="ARM-type_fold"/>
</dbReference>
<reference evidence="3" key="1">
    <citation type="journal article" date="2019" name="Int. J. Syst. Evol. Microbiol.">
        <title>The Global Catalogue of Microorganisms (GCM) 10K type strain sequencing project: providing services to taxonomists for standard genome sequencing and annotation.</title>
        <authorList>
            <consortium name="The Broad Institute Genomics Platform"/>
            <consortium name="The Broad Institute Genome Sequencing Center for Infectious Disease"/>
            <person name="Wu L."/>
            <person name="Ma J."/>
        </authorList>
    </citation>
    <scope>NUCLEOTIDE SEQUENCE [LARGE SCALE GENOMIC DNA]</scope>
    <source>
        <strain evidence="3">CGMCC 1.15111</strain>
    </source>
</reference>
<keyword evidence="1" id="KW-0812">Transmembrane</keyword>
<dbReference type="Gene3D" id="1.25.10.10">
    <property type="entry name" value="Leucine-rich Repeat Variant"/>
    <property type="match status" value="1"/>
</dbReference>
<proteinExistence type="predicted"/>
<evidence type="ECO:0000256" key="1">
    <source>
        <dbReference type="SAM" id="Phobius"/>
    </source>
</evidence>
<dbReference type="EMBL" id="BNAG01000006">
    <property type="protein sequence ID" value="GHE75287.1"/>
    <property type="molecule type" value="Genomic_DNA"/>
</dbReference>
<organism evidence="2 3">
    <name type="scientific">Roseivirga thermotolerans</name>
    <dbReference type="NCBI Taxonomy" id="1758176"/>
    <lineage>
        <taxon>Bacteria</taxon>
        <taxon>Pseudomonadati</taxon>
        <taxon>Bacteroidota</taxon>
        <taxon>Cytophagia</taxon>
        <taxon>Cytophagales</taxon>
        <taxon>Roseivirgaceae</taxon>
        <taxon>Roseivirga</taxon>
    </lineage>
</organism>
<sequence>MTEMEEKYMSLITEYMDGTLTDERRREFEEYVEQGFIDMQEVNELRTMGQQMATTPKPEPTDALRSNFYQMLAAEQRRVEGKEDFRHVWSVLGRFFFATSKGRFAFGFCVLLVGLVLGRLFTGSVYNSQLNRLSDQMAGMQEVMMKTMLEDQSVTQRLKGVQMSNGLVSKNREVTDALFLTLNNDESTNVRLAALASLANYAKDSAIRERLIKSINQQQSPLVLVAMAELMVDMQETQAVKAFEPILNAENTPDDVKSALRENLDKIM</sequence>
<feature type="transmembrane region" description="Helical" evidence="1">
    <location>
        <begin position="104"/>
        <end position="126"/>
    </location>
</feature>
<keyword evidence="1" id="KW-1133">Transmembrane helix</keyword>
<evidence type="ECO:0008006" key="4">
    <source>
        <dbReference type="Google" id="ProtNLM"/>
    </source>
</evidence>
<dbReference type="InterPro" id="IPR011989">
    <property type="entry name" value="ARM-like"/>
</dbReference>
<dbReference type="Proteomes" id="UP000658258">
    <property type="component" value="Unassembled WGS sequence"/>
</dbReference>
<accession>A0ABQ3I996</accession>
<protein>
    <recommendedName>
        <fullName evidence="4">HEAT repeat domain-containing protein</fullName>
    </recommendedName>
</protein>
<evidence type="ECO:0000313" key="3">
    <source>
        <dbReference type="Proteomes" id="UP000658258"/>
    </source>
</evidence>
<evidence type="ECO:0000313" key="2">
    <source>
        <dbReference type="EMBL" id="GHE75287.1"/>
    </source>
</evidence>
<keyword evidence="1" id="KW-0472">Membrane</keyword>
<keyword evidence="3" id="KW-1185">Reference proteome</keyword>
<dbReference type="SUPFAM" id="SSF48371">
    <property type="entry name" value="ARM repeat"/>
    <property type="match status" value="1"/>
</dbReference>
<comment type="caution">
    <text evidence="2">The sequence shown here is derived from an EMBL/GenBank/DDBJ whole genome shotgun (WGS) entry which is preliminary data.</text>
</comment>
<gene>
    <name evidence="2" type="ORF">GCM10011340_35130</name>
</gene>